<dbReference type="PIRSF" id="PIRSF006118">
    <property type="entry name" value="KDO8-P_Ptase"/>
    <property type="match status" value="1"/>
</dbReference>
<organism evidence="8 9">
    <name type="scientific">Methylocaldum szegediense</name>
    <dbReference type="NCBI Taxonomy" id="73780"/>
    <lineage>
        <taxon>Bacteria</taxon>
        <taxon>Pseudomonadati</taxon>
        <taxon>Pseudomonadota</taxon>
        <taxon>Gammaproteobacteria</taxon>
        <taxon>Methylococcales</taxon>
        <taxon>Methylococcaceae</taxon>
        <taxon>Methylocaldum</taxon>
    </lineage>
</organism>
<dbReference type="EMBL" id="OX458333">
    <property type="protein sequence ID" value="CAI8923359.1"/>
    <property type="molecule type" value="Genomic_DNA"/>
</dbReference>
<dbReference type="SFLD" id="SFLDS00003">
    <property type="entry name" value="Haloacid_Dehalogenase"/>
    <property type="match status" value="1"/>
</dbReference>
<dbReference type="PANTHER" id="PTHR21485:SF3">
    <property type="entry name" value="N-ACYLNEURAMINATE CYTIDYLYLTRANSFERASE"/>
    <property type="match status" value="1"/>
</dbReference>
<proteinExistence type="inferred from homology"/>
<dbReference type="RefSeq" id="WP_026609408.1">
    <property type="nucleotide sequence ID" value="NZ_OX458333.1"/>
</dbReference>
<dbReference type="Pfam" id="PF08282">
    <property type="entry name" value="Hydrolase_3"/>
    <property type="match status" value="1"/>
</dbReference>
<comment type="similarity">
    <text evidence="2 7">Belongs to the KdsC family.</text>
</comment>
<comment type="subunit">
    <text evidence="3 7">Homotetramer.</text>
</comment>
<keyword evidence="9" id="KW-1185">Reference proteome</keyword>
<dbReference type="CDD" id="cd01630">
    <property type="entry name" value="HAD_KDO-like"/>
    <property type="match status" value="1"/>
</dbReference>
<name>A0ABN8X7E8_9GAMM</name>
<dbReference type="SFLD" id="SFLDG01138">
    <property type="entry name" value="C1.6.2:_Deoxy-d-mannose-octulo"/>
    <property type="match status" value="1"/>
</dbReference>
<evidence type="ECO:0000313" key="9">
    <source>
        <dbReference type="Proteomes" id="UP001162030"/>
    </source>
</evidence>
<dbReference type="SUPFAM" id="SSF56784">
    <property type="entry name" value="HAD-like"/>
    <property type="match status" value="1"/>
</dbReference>
<accession>A0ABN8X7E8</accession>
<evidence type="ECO:0000256" key="5">
    <source>
        <dbReference type="ARBA" id="ARBA00022801"/>
    </source>
</evidence>
<dbReference type="InterPro" id="IPR010023">
    <property type="entry name" value="KdsC_fam"/>
</dbReference>
<evidence type="ECO:0000313" key="8">
    <source>
        <dbReference type="EMBL" id="CAI8923359.1"/>
    </source>
</evidence>
<reference evidence="8 9" key="1">
    <citation type="submission" date="2023-03" db="EMBL/GenBank/DDBJ databases">
        <authorList>
            <person name="Pearce D."/>
        </authorList>
    </citation>
    <scope>NUCLEOTIDE SEQUENCE [LARGE SCALE GENOMIC DNA]</scope>
    <source>
        <strain evidence="8">Msz</strain>
    </source>
</reference>
<dbReference type="PANTHER" id="PTHR21485">
    <property type="entry name" value="HAD SUPERFAMILY MEMBERS CMAS AND KDSC"/>
    <property type="match status" value="1"/>
</dbReference>
<gene>
    <name evidence="8" type="primary">kdsC</name>
    <name evidence="8" type="ORF">MSZNOR_3886</name>
</gene>
<dbReference type="EC" id="3.1.3.45" evidence="7"/>
<protein>
    <recommendedName>
        <fullName evidence="7">3-deoxy-D-manno-octulosonate 8-phosphate phosphatase KdsC</fullName>
        <ecNumber evidence="7">3.1.3.45</ecNumber>
    </recommendedName>
    <alternativeName>
        <fullName evidence="7">KDO 8-P phosphatase</fullName>
    </alternativeName>
</protein>
<sequence length="178" mass="19576">MSESVPQEVLARAARVRLVIFDVDGVLTDGRLFFDQDGREYKSFHARDGHGIKLLQRTGVATAVISGRRSQSVALRMESLGIRHIFQGCENKLEAFDQLRLELALAPDEIAHVGDDLLDLPIMRRVGLAVAVADAHFSIRQHAHWITANPGGAGAAREVCDLIMKAQDTLQGVIESHF</sequence>
<keyword evidence="6 7" id="KW-0460">Magnesium</keyword>
<evidence type="ECO:0000256" key="7">
    <source>
        <dbReference type="PIRNR" id="PIRNR006118"/>
    </source>
</evidence>
<comment type="cofactor">
    <cofactor evidence="1 7">
        <name>Mg(2+)</name>
        <dbReference type="ChEBI" id="CHEBI:18420"/>
    </cofactor>
</comment>
<dbReference type="Gene3D" id="3.40.50.1000">
    <property type="entry name" value="HAD superfamily/HAD-like"/>
    <property type="match status" value="1"/>
</dbReference>
<evidence type="ECO:0000256" key="6">
    <source>
        <dbReference type="ARBA" id="ARBA00022842"/>
    </source>
</evidence>
<dbReference type="Proteomes" id="UP001162030">
    <property type="component" value="Chromosome"/>
</dbReference>
<dbReference type="InterPro" id="IPR050793">
    <property type="entry name" value="CMP-NeuNAc_synthase"/>
</dbReference>
<dbReference type="NCBIfam" id="TIGR01670">
    <property type="entry name" value="KdsC-phosphatas"/>
    <property type="match status" value="1"/>
</dbReference>
<dbReference type="InterPro" id="IPR036412">
    <property type="entry name" value="HAD-like_sf"/>
</dbReference>
<keyword evidence="7" id="KW-0448">Lipopolysaccharide biosynthesis</keyword>
<evidence type="ECO:0000256" key="2">
    <source>
        <dbReference type="ARBA" id="ARBA00005893"/>
    </source>
</evidence>
<keyword evidence="5 7" id="KW-0378">Hydrolase</keyword>
<dbReference type="SFLD" id="SFLDG01136">
    <property type="entry name" value="C1.6:_Phosphoserine_Phosphatas"/>
    <property type="match status" value="1"/>
</dbReference>
<comment type="function">
    <text evidence="7">Catalyzes the hydrolysis of 3-deoxy-D-manno-octulosonate 8-phosphate (KDO 8-P) to 3-deoxy-D-manno-octulosonate (KDO) and inorganic phosphate.</text>
</comment>
<dbReference type="GO" id="GO:0019143">
    <property type="term" value="F:3-deoxy-manno-octulosonate-8-phosphatase activity"/>
    <property type="evidence" value="ECO:0007669"/>
    <property type="project" value="UniProtKB-EC"/>
</dbReference>
<keyword evidence="4 7" id="KW-0479">Metal-binding</keyword>
<dbReference type="InterPro" id="IPR023214">
    <property type="entry name" value="HAD_sf"/>
</dbReference>
<evidence type="ECO:0000256" key="4">
    <source>
        <dbReference type="ARBA" id="ARBA00022723"/>
    </source>
</evidence>
<dbReference type="NCBIfam" id="NF007019">
    <property type="entry name" value="PRK09484.1"/>
    <property type="match status" value="1"/>
</dbReference>
<evidence type="ECO:0000256" key="3">
    <source>
        <dbReference type="ARBA" id="ARBA00011881"/>
    </source>
</evidence>
<comment type="catalytic activity">
    <reaction evidence="7">
        <text>3-deoxy-alpha-D-manno-2-octulosonate-8-phosphate + H2O = 3-deoxy-alpha-D-manno-oct-2-ulosonate + phosphate</text>
        <dbReference type="Rhea" id="RHEA:11500"/>
        <dbReference type="ChEBI" id="CHEBI:15377"/>
        <dbReference type="ChEBI" id="CHEBI:43474"/>
        <dbReference type="ChEBI" id="CHEBI:85985"/>
        <dbReference type="ChEBI" id="CHEBI:85986"/>
        <dbReference type="EC" id="3.1.3.45"/>
    </reaction>
</comment>
<evidence type="ECO:0000256" key="1">
    <source>
        <dbReference type="ARBA" id="ARBA00001946"/>
    </source>
</evidence>